<feature type="domain" description="Gp5/Type VI secretion system Vgr protein OB-fold" evidence="2">
    <location>
        <begin position="73"/>
        <end position="152"/>
    </location>
</feature>
<evidence type="ECO:0000259" key="2">
    <source>
        <dbReference type="Pfam" id="PF04717"/>
    </source>
</evidence>
<feature type="compositionally biased region" description="Basic and acidic residues" evidence="1">
    <location>
        <begin position="275"/>
        <end position="290"/>
    </location>
</feature>
<dbReference type="InterPro" id="IPR018769">
    <property type="entry name" value="VgrG2_DUF2345"/>
</dbReference>
<proteinExistence type="predicted"/>
<dbReference type="Pfam" id="PF04717">
    <property type="entry name" value="Phage_base_V"/>
    <property type="match status" value="1"/>
</dbReference>
<dbReference type="InterPro" id="IPR037026">
    <property type="entry name" value="Vgr_OB-fold_dom_sf"/>
</dbReference>
<comment type="caution">
    <text evidence="4">The sequence shown here is derived from an EMBL/GenBank/DDBJ whole genome shotgun (WGS) entry which is preliminary data.</text>
</comment>
<dbReference type="RefSeq" id="WP_379861988.1">
    <property type="nucleotide sequence ID" value="NZ_JBHMFC010000093.1"/>
</dbReference>
<dbReference type="EMBL" id="JBHMFC010000093">
    <property type="protein sequence ID" value="MFB9057735.1"/>
    <property type="molecule type" value="Genomic_DNA"/>
</dbReference>
<dbReference type="Pfam" id="PF10106">
    <property type="entry name" value="DUF2345"/>
    <property type="match status" value="1"/>
</dbReference>
<gene>
    <name evidence="4" type="ORF">ACFFU9_13390</name>
</gene>
<dbReference type="SUPFAM" id="SSF69349">
    <property type="entry name" value="Phage fibre proteins"/>
    <property type="match status" value="1"/>
</dbReference>
<evidence type="ECO:0000313" key="5">
    <source>
        <dbReference type="Proteomes" id="UP001589585"/>
    </source>
</evidence>
<dbReference type="Gene3D" id="2.40.50.230">
    <property type="entry name" value="Gp5 N-terminal domain"/>
    <property type="match status" value="1"/>
</dbReference>
<protein>
    <submittedName>
        <fullName evidence="4">Phage baseplate assembly protein V</fullName>
    </submittedName>
</protein>
<dbReference type="Proteomes" id="UP001589585">
    <property type="component" value="Unassembled WGS sequence"/>
</dbReference>
<feature type="region of interest" description="Disordered" evidence="1">
    <location>
        <begin position="275"/>
        <end position="298"/>
    </location>
</feature>
<feature type="non-terminal residue" evidence="4">
    <location>
        <position position="1"/>
    </location>
</feature>
<keyword evidence="5" id="KW-1185">Reference proteome</keyword>
<dbReference type="InterPro" id="IPR006531">
    <property type="entry name" value="Gp5/Vgr_OB"/>
</dbReference>
<evidence type="ECO:0000259" key="3">
    <source>
        <dbReference type="Pfam" id="PF10106"/>
    </source>
</evidence>
<organism evidence="4 5">
    <name type="scientific">Mariniflexile ostreae</name>
    <dbReference type="NCBI Taxonomy" id="1520892"/>
    <lineage>
        <taxon>Bacteria</taxon>
        <taxon>Pseudomonadati</taxon>
        <taxon>Bacteroidota</taxon>
        <taxon>Flavobacteriia</taxon>
        <taxon>Flavobacteriales</taxon>
        <taxon>Flavobacteriaceae</taxon>
        <taxon>Mariniflexile</taxon>
    </lineage>
</organism>
<name>A0ABV5FE85_9FLAO</name>
<reference evidence="4 5" key="1">
    <citation type="submission" date="2024-09" db="EMBL/GenBank/DDBJ databases">
        <authorList>
            <person name="Sun Q."/>
            <person name="Mori K."/>
        </authorList>
    </citation>
    <scope>NUCLEOTIDE SEQUENCE [LARGE SCALE GENOMIC DNA]</scope>
    <source>
        <strain evidence="4 5">CECT 8622</strain>
    </source>
</reference>
<feature type="domain" description="DUF2345" evidence="3">
    <location>
        <begin position="210"/>
        <end position="309"/>
    </location>
</feature>
<sequence length="319" mass="34477">RGLSVGSVIDIETAVLDGMARFATKKHGKYIITEITHYAKEAHYYTNSFVALPADIGSLPEPEVALPIAHTQMARVLSNEDPQQKGRVQVQMNWQSGEMKTAWIRVLTPDGGSSDQISTNRGFVFIPEKDDQVLLGFRFNDPNRPFVLGSLFNGQTGAGGGSENTQKSIITRSGHMIAFNDTHKAESITITDKNNNIIFIDTANSSIRISAPENISISAKNIDITASENLTASAGKSMGINAGDDITIGAGDDTTITAGEDLSIMAKNITEQASDRFTTESDSLETHAKDITSNSTQGKIDLHSKEDIKNNSSKKVNLF</sequence>
<evidence type="ECO:0000256" key="1">
    <source>
        <dbReference type="SAM" id="MobiDB-lite"/>
    </source>
</evidence>
<dbReference type="SUPFAM" id="SSF69255">
    <property type="entry name" value="gp5 N-terminal domain-like"/>
    <property type="match status" value="1"/>
</dbReference>
<evidence type="ECO:0000313" key="4">
    <source>
        <dbReference type="EMBL" id="MFB9057735.1"/>
    </source>
</evidence>
<accession>A0ABV5FE85</accession>